<comment type="caution">
    <text evidence="3">The sequence shown here is derived from an EMBL/GenBank/DDBJ whole genome shotgun (WGS) entry which is preliminary data.</text>
</comment>
<comment type="similarity">
    <text evidence="1">Belongs to the transglycosylase Slt family.</text>
</comment>
<protein>
    <submittedName>
        <fullName evidence="3">Soluble lytic murein transglycosylase</fullName>
    </submittedName>
</protein>
<dbReference type="PANTHER" id="PTHR37423">
    <property type="entry name" value="SOLUBLE LYTIC MUREIN TRANSGLYCOSYLASE-RELATED"/>
    <property type="match status" value="1"/>
</dbReference>
<evidence type="ECO:0000313" key="4">
    <source>
        <dbReference type="Proteomes" id="UP000245959"/>
    </source>
</evidence>
<proteinExistence type="inferred from homology"/>
<dbReference type="Proteomes" id="UP000245959">
    <property type="component" value="Unassembled WGS sequence"/>
</dbReference>
<organism evidence="3 4">
    <name type="scientific">Victivallis vadensis</name>
    <dbReference type="NCBI Taxonomy" id="172901"/>
    <lineage>
        <taxon>Bacteria</taxon>
        <taxon>Pseudomonadati</taxon>
        <taxon>Lentisphaerota</taxon>
        <taxon>Lentisphaeria</taxon>
        <taxon>Victivallales</taxon>
        <taxon>Victivallaceae</taxon>
        <taxon>Victivallis</taxon>
    </lineage>
</organism>
<feature type="domain" description="Transglycosylase SLT" evidence="2">
    <location>
        <begin position="37"/>
        <end position="146"/>
    </location>
</feature>
<dbReference type="InterPro" id="IPR008258">
    <property type="entry name" value="Transglycosylase_SLT_dom_1"/>
</dbReference>
<dbReference type="AlphaFoldDB" id="A0A2U1AS42"/>
<dbReference type="SUPFAM" id="SSF53955">
    <property type="entry name" value="Lysozyme-like"/>
    <property type="match status" value="1"/>
</dbReference>
<name>A0A2U1AS42_9BACT</name>
<gene>
    <name evidence="3" type="ORF">C8D82_12246</name>
</gene>
<dbReference type="EMBL" id="QEKH01000022">
    <property type="protein sequence ID" value="PVY39171.1"/>
    <property type="molecule type" value="Genomic_DNA"/>
</dbReference>
<dbReference type="Gene3D" id="1.10.530.10">
    <property type="match status" value="1"/>
</dbReference>
<dbReference type="PANTHER" id="PTHR37423:SF2">
    <property type="entry name" value="MEMBRANE-BOUND LYTIC MUREIN TRANSGLYCOSYLASE C"/>
    <property type="match status" value="1"/>
</dbReference>
<sequence>MRLAALVVMGLVLVAYCRRDDMRDWMVDDTKFAREIRLAAKRYGLEPALVRAVVFQESRFDPFIRGGKGEVGLMQVLPEGAVADWARNRRVKRPGASQLCDPVLNLEIGCWYLARGMRRWSGYRAQTELALAQYNAGESRADRWKPASPDGTVVDRIGIGSTRQYVTRIMKRYRKYRESMK</sequence>
<dbReference type="Pfam" id="PF01464">
    <property type="entry name" value="SLT"/>
    <property type="match status" value="1"/>
</dbReference>
<evidence type="ECO:0000256" key="1">
    <source>
        <dbReference type="ARBA" id="ARBA00007734"/>
    </source>
</evidence>
<reference evidence="3 4" key="1">
    <citation type="submission" date="2018-04" db="EMBL/GenBank/DDBJ databases">
        <title>Genomic Encyclopedia of Type Strains, Phase IV (KMG-IV): sequencing the most valuable type-strain genomes for metagenomic binning, comparative biology and taxonomic classification.</title>
        <authorList>
            <person name="Goeker M."/>
        </authorList>
    </citation>
    <scope>NUCLEOTIDE SEQUENCE [LARGE SCALE GENOMIC DNA]</scope>
    <source>
        <strain evidence="3 4">DSM 14823</strain>
    </source>
</reference>
<evidence type="ECO:0000313" key="3">
    <source>
        <dbReference type="EMBL" id="PVY39171.1"/>
    </source>
</evidence>
<keyword evidence="4" id="KW-1185">Reference proteome</keyword>
<dbReference type="CDD" id="cd16896">
    <property type="entry name" value="LT_Slt70-like"/>
    <property type="match status" value="1"/>
</dbReference>
<evidence type="ECO:0000259" key="2">
    <source>
        <dbReference type="Pfam" id="PF01464"/>
    </source>
</evidence>
<dbReference type="InterPro" id="IPR023346">
    <property type="entry name" value="Lysozyme-like_dom_sf"/>
</dbReference>
<accession>A0A2U1AS42</accession>